<dbReference type="InterPro" id="IPR007197">
    <property type="entry name" value="rSAM"/>
</dbReference>
<dbReference type="SUPFAM" id="SSF102114">
    <property type="entry name" value="Radical SAM enzymes"/>
    <property type="match status" value="1"/>
</dbReference>
<evidence type="ECO:0000256" key="5">
    <source>
        <dbReference type="ARBA" id="ARBA00023004"/>
    </source>
</evidence>
<dbReference type="EMBL" id="UINC01091565">
    <property type="protein sequence ID" value="SVC44435.1"/>
    <property type="molecule type" value="Genomic_DNA"/>
</dbReference>
<keyword evidence="3" id="KW-0949">S-adenosyl-L-methionine</keyword>
<evidence type="ECO:0000256" key="3">
    <source>
        <dbReference type="ARBA" id="ARBA00022691"/>
    </source>
</evidence>
<evidence type="ECO:0000256" key="6">
    <source>
        <dbReference type="ARBA" id="ARBA00023014"/>
    </source>
</evidence>
<comment type="cofactor">
    <cofactor evidence="1">
        <name>[4Fe-4S] cluster</name>
        <dbReference type="ChEBI" id="CHEBI:49883"/>
    </cofactor>
</comment>
<dbReference type="InterPro" id="IPR006638">
    <property type="entry name" value="Elp3/MiaA/NifB-like_rSAM"/>
</dbReference>
<dbReference type="InterPro" id="IPR034391">
    <property type="entry name" value="AdoMet-like_SPASM_containing"/>
</dbReference>
<protein>
    <recommendedName>
        <fullName evidence="7">Elp3/MiaA/NifB-like radical SAM core domain-containing protein</fullName>
    </recommendedName>
</protein>
<dbReference type="CDD" id="cd01335">
    <property type="entry name" value="Radical_SAM"/>
    <property type="match status" value="1"/>
</dbReference>
<evidence type="ECO:0000313" key="8">
    <source>
        <dbReference type="EMBL" id="SVC44435.1"/>
    </source>
</evidence>
<dbReference type="Pfam" id="PF04055">
    <property type="entry name" value="Radical_SAM"/>
    <property type="match status" value="1"/>
</dbReference>
<feature type="non-terminal residue" evidence="8">
    <location>
        <position position="337"/>
    </location>
</feature>
<dbReference type="PANTHER" id="PTHR11228">
    <property type="entry name" value="RADICAL SAM DOMAIN PROTEIN"/>
    <property type="match status" value="1"/>
</dbReference>
<evidence type="ECO:0000259" key="7">
    <source>
        <dbReference type="SMART" id="SM00729"/>
    </source>
</evidence>
<keyword evidence="2" id="KW-0004">4Fe-4S</keyword>
<organism evidence="8">
    <name type="scientific">marine metagenome</name>
    <dbReference type="NCBI Taxonomy" id="408172"/>
    <lineage>
        <taxon>unclassified sequences</taxon>
        <taxon>metagenomes</taxon>
        <taxon>ecological metagenomes</taxon>
    </lineage>
</organism>
<dbReference type="Gene3D" id="3.20.20.70">
    <property type="entry name" value="Aldolase class I"/>
    <property type="match status" value="1"/>
</dbReference>
<proteinExistence type="predicted"/>
<keyword evidence="6" id="KW-0411">Iron-sulfur</keyword>
<dbReference type="Pfam" id="PF13186">
    <property type="entry name" value="SPASM"/>
    <property type="match status" value="1"/>
</dbReference>
<dbReference type="SFLD" id="SFLDG01067">
    <property type="entry name" value="SPASM/twitch_domain_containing"/>
    <property type="match status" value="1"/>
</dbReference>
<evidence type="ECO:0000256" key="1">
    <source>
        <dbReference type="ARBA" id="ARBA00001966"/>
    </source>
</evidence>
<dbReference type="SFLD" id="SFLDS00029">
    <property type="entry name" value="Radical_SAM"/>
    <property type="match status" value="1"/>
</dbReference>
<dbReference type="AlphaFoldDB" id="A0A382M8V3"/>
<dbReference type="InterPro" id="IPR058240">
    <property type="entry name" value="rSAM_sf"/>
</dbReference>
<dbReference type="InterPro" id="IPR013785">
    <property type="entry name" value="Aldolase_TIM"/>
</dbReference>
<dbReference type="PANTHER" id="PTHR11228:SF7">
    <property type="entry name" value="PQQA PEPTIDE CYCLASE"/>
    <property type="match status" value="1"/>
</dbReference>
<evidence type="ECO:0000256" key="4">
    <source>
        <dbReference type="ARBA" id="ARBA00022723"/>
    </source>
</evidence>
<gene>
    <name evidence="8" type="ORF">METZ01_LOCUS297289</name>
</gene>
<dbReference type="SMART" id="SM00729">
    <property type="entry name" value="Elp3"/>
    <property type="match status" value="1"/>
</dbReference>
<feature type="domain" description="Elp3/MiaA/NifB-like radical SAM core" evidence="7">
    <location>
        <begin position="29"/>
        <end position="232"/>
    </location>
</feature>
<dbReference type="GO" id="GO:0051536">
    <property type="term" value="F:iron-sulfur cluster binding"/>
    <property type="evidence" value="ECO:0007669"/>
    <property type="project" value="UniProtKB-KW"/>
</dbReference>
<dbReference type="InterPro" id="IPR050377">
    <property type="entry name" value="Radical_SAM_PqqE_MftC-like"/>
</dbReference>
<accession>A0A382M8V3</accession>
<name>A0A382M8V3_9ZZZZ</name>
<dbReference type="CDD" id="cd21109">
    <property type="entry name" value="SPASM"/>
    <property type="match status" value="1"/>
</dbReference>
<keyword evidence="4" id="KW-0479">Metal-binding</keyword>
<sequence>MFDIRKRINRVKIKLGYTLGLSKAIGMPKKITIEPTNHCQLKCPLCATGVRDPSVEYGLLNLEKYKKIVDGFAKWAQTVQLFSWGEPFLNKSFIKMIGYASRNPHKIRSVVSANLNDITDEQIKGMLTSNLGMLGASIDGTTQEVYEKYRVGGNLEVVFNNLKKIVAAKKLYKSNTIINWDFIVMKHNEHQVEEAKKMAKDFGVNININTARANLKQNYLNPVDKLIDTYGEWLPDNSEYNAYNMDTKTYKRSFRENTKDFCRKPWTETFVNWNGDVFPCCCVHTEEKDRMGNIFEQDFEEIWNGENYVAARKEMLDQPNDLKTICHTCKKNGYDLS</sequence>
<dbReference type="InterPro" id="IPR023885">
    <property type="entry name" value="4Fe4S-binding_SPASM_dom"/>
</dbReference>
<reference evidence="8" key="1">
    <citation type="submission" date="2018-05" db="EMBL/GenBank/DDBJ databases">
        <authorList>
            <person name="Lanie J.A."/>
            <person name="Ng W.-L."/>
            <person name="Kazmierczak K.M."/>
            <person name="Andrzejewski T.M."/>
            <person name="Davidsen T.M."/>
            <person name="Wayne K.J."/>
            <person name="Tettelin H."/>
            <person name="Glass J.I."/>
            <person name="Rusch D."/>
            <person name="Podicherti R."/>
            <person name="Tsui H.-C.T."/>
            <person name="Winkler M.E."/>
        </authorList>
    </citation>
    <scope>NUCLEOTIDE SEQUENCE</scope>
</reference>
<keyword evidence="5" id="KW-0408">Iron</keyword>
<evidence type="ECO:0000256" key="2">
    <source>
        <dbReference type="ARBA" id="ARBA00022485"/>
    </source>
</evidence>
<dbReference type="SFLD" id="SFLDG01387">
    <property type="entry name" value="BtrN-like_SPASM_domain_contain"/>
    <property type="match status" value="1"/>
</dbReference>
<dbReference type="GO" id="GO:0003824">
    <property type="term" value="F:catalytic activity"/>
    <property type="evidence" value="ECO:0007669"/>
    <property type="project" value="InterPro"/>
</dbReference>
<dbReference type="GO" id="GO:0046872">
    <property type="term" value="F:metal ion binding"/>
    <property type="evidence" value="ECO:0007669"/>
    <property type="project" value="UniProtKB-KW"/>
</dbReference>